<dbReference type="PANTHER" id="PTHR32305">
    <property type="match status" value="1"/>
</dbReference>
<dbReference type="AlphaFoldDB" id="A0A9D5JZV4"/>
<accession>A0A9D5JZV4</accession>
<dbReference type="PANTHER" id="PTHR32305:SF15">
    <property type="entry name" value="PROTEIN RHSA-RELATED"/>
    <property type="match status" value="1"/>
</dbReference>
<evidence type="ECO:0008006" key="3">
    <source>
        <dbReference type="Google" id="ProtNLM"/>
    </source>
</evidence>
<protein>
    <recommendedName>
        <fullName evidence="3">RHS repeat-associated core domain-containing protein</fullName>
    </recommendedName>
</protein>
<dbReference type="InterPro" id="IPR050708">
    <property type="entry name" value="T6SS_VgrG/RHS"/>
</dbReference>
<dbReference type="Proteomes" id="UP000649604">
    <property type="component" value="Unassembled WGS sequence"/>
</dbReference>
<dbReference type="EMBL" id="WJJP01000696">
    <property type="protein sequence ID" value="MBD3327153.1"/>
    <property type="molecule type" value="Genomic_DNA"/>
</dbReference>
<sequence>MPDALGSVRQAADGTGAVTAARAWTPYGVELGGAQARLGYTGEWWDEGLEMQYLRARWYAPYLSQFVRQDPMGPDYRNPQGINRYSYVENNPLGYTDPSGQCRCGPKVDEWFAQEFDIWREQMHKARFKPRMLADLWGGTACARETYNFLNFRHWGGAALYKFIDFNYADDQNREGVCPWPRRRKDTGEYLTPEEYKNAVARPNEDNNKIEPYEVCGGGSVTLFGRCINSSELGNLMTGYIAYQHDVTYLQVETAIWFLIDNPVFGGTRMSWDKESLKIGYKFGREMRDSFVTVEDLRLFLEREGIERIVSTCFAHCEPCPRPLYTDFPHFRPEAYRQSGYKTEALGWDEYGDHWGKYQMAIPNIHAGECASSSFCECPPYP</sequence>
<name>A0A9D5JZV4_9BACT</name>
<dbReference type="Gene3D" id="2.180.10.10">
    <property type="entry name" value="RHS repeat-associated core"/>
    <property type="match status" value="1"/>
</dbReference>
<evidence type="ECO:0000313" key="1">
    <source>
        <dbReference type="EMBL" id="MBD3327153.1"/>
    </source>
</evidence>
<dbReference type="NCBIfam" id="TIGR03696">
    <property type="entry name" value="Rhs_assc_core"/>
    <property type="match status" value="1"/>
</dbReference>
<dbReference type="InterPro" id="IPR022385">
    <property type="entry name" value="Rhs_assc_core"/>
</dbReference>
<evidence type="ECO:0000313" key="2">
    <source>
        <dbReference type="Proteomes" id="UP000649604"/>
    </source>
</evidence>
<proteinExistence type="predicted"/>
<reference evidence="1" key="1">
    <citation type="submission" date="2019-11" db="EMBL/GenBank/DDBJ databases">
        <title>Microbial mats filling the niche in hypersaline microbial mats.</title>
        <authorList>
            <person name="Wong H.L."/>
            <person name="Macleod F.I."/>
            <person name="White R.A. III"/>
            <person name="Burns B.P."/>
        </authorList>
    </citation>
    <scope>NUCLEOTIDE SEQUENCE</scope>
    <source>
        <strain evidence="1">Rbin_158</strain>
    </source>
</reference>
<comment type="caution">
    <text evidence="1">The sequence shown here is derived from an EMBL/GenBank/DDBJ whole genome shotgun (WGS) entry which is preliminary data.</text>
</comment>
<gene>
    <name evidence="1" type="ORF">GF339_21385</name>
</gene>
<organism evidence="1 2">
    <name type="scientific">candidate division KSB3 bacterium</name>
    <dbReference type="NCBI Taxonomy" id="2044937"/>
    <lineage>
        <taxon>Bacteria</taxon>
        <taxon>candidate division KSB3</taxon>
    </lineage>
</organism>